<proteinExistence type="inferred from homology"/>
<comment type="catalytic activity">
    <reaction evidence="6">
        <text>cytidine(1402) in 16S rRNA + S-adenosyl-L-methionine = 2'-O-methylcytidine(1402) in 16S rRNA + S-adenosyl-L-homocysteine + H(+)</text>
        <dbReference type="Rhea" id="RHEA:42924"/>
        <dbReference type="Rhea" id="RHEA-COMP:10285"/>
        <dbReference type="Rhea" id="RHEA-COMP:10286"/>
        <dbReference type="ChEBI" id="CHEBI:15378"/>
        <dbReference type="ChEBI" id="CHEBI:57856"/>
        <dbReference type="ChEBI" id="CHEBI:59789"/>
        <dbReference type="ChEBI" id="CHEBI:74495"/>
        <dbReference type="ChEBI" id="CHEBI:82748"/>
        <dbReference type="EC" id="2.1.1.198"/>
    </reaction>
</comment>
<dbReference type="Proteomes" id="UP000323671">
    <property type="component" value="Chromosome"/>
</dbReference>
<dbReference type="GO" id="GO:0070677">
    <property type="term" value="F:rRNA (cytosine-2'-O-)-methyltransferase activity"/>
    <property type="evidence" value="ECO:0007669"/>
    <property type="project" value="UniProtKB-UniRule"/>
</dbReference>
<evidence type="ECO:0000256" key="5">
    <source>
        <dbReference type="ARBA" id="ARBA00022691"/>
    </source>
</evidence>
<dbReference type="FunFam" id="3.40.1010.10:FF:000007">
    <property type="entry name" value="Ribosomal RNA small subunit methyltransferase I"/>
    <property type="match status" value="1"/>
</dbReference>
<comment type="subcellular location">
    <subcellularLocation>
        <location evidence="6">Cytoplasm</location>
    </subcellularLocation>
</comment>
<dbReference type="InterPro" id="IPR014776">
    <property type="entry name" value="4pyrrole_Mease_sub2"/>
</dbReference>
<keyword evidence="4 6" id="KW-0808">Transferase</keyword>
<dbReference type="PANTHER" id="PTHR46111:SF1">
    <property type="entry name" value="RIBOSOMAL RNA SMALL SUBUNIT METHYLTRANSFERASE I"/>
    <property type="match status" value="1"/>
</dbReference>
<dbReference type="Pfam" id="PF00590">
    <property type="entry name" value="TP_methylase"/>
    <property type="match status" value="1"/>
</dbReference>
<evidence type="ECO:0000313" key="9">
    <source>
        <dbReference type="EMBL" id="QEL66015.1"/>
    </source>
</evidence>
<dbReference type="EC" id="2.1.1.198" evidence="6"/>
<protein>
    <recommendedName>
        <fullName evidence="6">Ribosomal RNA small subunit methyltransferase I</fullName>
        <ecNumber evidence="6">2.1.1.198</ecNumber>
    </recommendedName>
    <alternativeName>
        <fullName evidence="6">16S rRNA 2'-O-ribose C1402 methyltransferase</fullName>
    </alternativeName>
    <alternativeName>
        <fullName evidence="6">rRNA (cytidine-2'-O-)-methyltransferase RsmI</fullName>
    </alternativeName>
</protein>
<dbReference type="RefSeq" id="WP_149426020.1">
    <property type="nucleotide sequence ID" value="NZ_CP022579.1"/>
</dbReference>
<dbReference type="Gene3D" id="3.30.950.10">
    <property type="entry name" value="Methyltransferase, Cobalt-precorrin-4 Transmethylase, Domain 2"/>
    <property type="match status" value="1"/>
</dbReference>
<dbReference type="HAMAP" id="MF_01877">
    <property type="entry name" value="16SrRNA_methyltr_I"/>
    <property type="match status" value="1"/>
</dbReference>
<feature type="domain" description="RsmI HTH" evidence="8">
    <location>
        <begin position="236"/>
        <end position="281"/>
    </location>
</feature>
<dbReference type="Gene3D" id="3.40.1010.10">
    <property type="entry name" value="Cobalt-precorrin-4 Transmethylase, Domain 1"/>
    <property type="match status" value="1"/>
</dbReference>
<dbReference type="InterPro" id="IPR018063">
    <property type="entry name" value="SAM_MeTrfase_RsmI_CS"/>
</dbReference>
<dbReference type="AlphaFoldDB" id="A0A5C1EB95"/>
<keyword evidence="10" id="KW-1185">Reference proteome</keyword>
<evidence type="ECO:0000256" key="3">
    <source>
        <dbReference type="ARBA" id="ARBA00022603"/>
    </source>
</evidence>
<evidence type="ECO:0000256" key="6">
    <source>
        <dbReference type="HAMAP-Rule" id="MF_01877"/>
    </source>
</evidence>
<keyword evidence="3 6" id="KW-0489">Methyltransferase</keyword>
<dbReference type="InterPro" id="IPR035996">
    <property type="entry name" value="4pyrrol_Methylase_sf"/>
</dbReference>
<dbReference type="InterPro" id="IPR053910">
    <property type="entry name" value="RsmI_HTH"/>
</dbReference>
<dbReference type="KEGG" id="otr:OTERR_25390"/>
<evidence type="ECO:0000259" key="7">
    <source>
        <dbReference type="Pfam" id="PF00590"/>
    </source>
</evidence>
<dbReference type="InterPro" id="IPR008189">
    <property type="entry name" value="rRNA_ssu_MeTfrase_I"/>
</dbReference>
<comment type="function">
    <text evidence="6">Catalyzes the 2'-O-methylation of the ribose of cytidine 1402 (C1402) in 16S rRNA.</text>
</comment>
<sequence length="285" mass="29696">MTIESSVLYVVATPLGNLADLSPRAQEVLRGAAWIAAEDTRHTQGLLTHFAISARLLAAHEHNERHAAEQIIDKLAAGDAVALVSDAGTPAVSDPGAKVVEAVRAAGFKVIPIPGPSAAVTALSAAGLTDARWLFVGFLPAKGGERRRELEALKPVPAALVFYEAPHRIVDMVADLAATLEPGRTLVIARELTKTFEQIHVGPLADGPAWLAADPNHQRGEFVVIVGSPPPAVEEGLPAEAERVLALLLGEGLPVKQVAKLAAALTGAPKNALYARALELKDGAG</sequence>
<dbReference type="SUPFAM" id="SSF53790">
    <property type="entry name" value="Tetrapyrrole methylase"/>
    <property type="match status" value="1"/>
</dbReference>
<accession>A0A5C1EB95</accession>
<organism evidence="9 10">
    <name type="scientific">Oryzomicrobium terrae</name>
    <dbReference type="NCBI Taxonomy" id="1735038"/>
    <lineage>
        <taxon>Bacteria</taxon>
        <taxon>Pseudomonadati</taxon>
        <taxon>Pseudomonadota</taxon>
        <taxon>Betaproteobacteria</taxon>
        <taxon>Rhodocyclales</taxon>
        <taxon>Rhodocyclaceae</taxon>
        <taxon>Oryzomicrobium</taxon>
    </lineage>
</organism>
<name>A0A5C1EB95_9RHOO</name>
<dbReference type="EMBL" id="CP022579">
    <property type="protein sequence ID" value="QEL66015.1"/>
    <property type="molecule type" value="Genomic_DNA"/>
</dbReference>
<evidence type="ECO:0000256" key="2">
    <source>
        <dbReference type="ARBA" id="ARBA00022552"/>
    </source>
</evidence>
<dbReference type="InterPro" id="IPR000878">
    <property type="entry name" value="4pyrrol_Mease"/>
</dbReference>
<dbReference type="GO" id="GO:0005737">
    <property type="term" value="C:cytoplasm"/>
    <property type="evidence" value="ECO:0007669"/>
    <property type="project" value="UniProtKB-SubCell"/>
</dbReference>
<dbReference type="Pfam" id="PF23016">
    <property type="entry name" value="RsmI_C"/>
    <property type="match status" value="1"/>
</dbReference>
<evidence type="ECO:0000256" key="1">
    <source>
        <dbReference type="ARBA" id="ARBA00022490"/>
    </source>
</evidence>
<dbReference type="PROSITE" id="PS01296">
    <property type="entry name" value="RSMI"/>
    <property type="match status" value="1"/>
</dbReference>
<dbReference type="CDD" id="cd11648">
    <property type="entry name" value="RsmI"/>
    <property type="match status" value="1"/>
</dbReference>
<dbReference type="InterPro" id="IPR014777">
    <property type="entry name" value="4pyrrole_Mease_sub1"/>
</dbReference>
<dbReference type="PANTHER" id="PTHR46111">
    <property type="entry name" value="RIBOSOMAL RNA SMALL SUBUNIT METHYLTRANSFERASE I"/>
    <property type="match status" value="1"/>
</dbReference>
<reference evidence="9 10" key="1">
    <citation type="submission" date="2017-07" db="EMBL/GenBank/DDBJ databases">
        <title>Complete genome sequence of Oryzomicrobium terrae TPP412.</title>
        <authorList>
            <person name="Chiu L.-W."/>
            <person name="Lo K.-J."/>
            <person name="Tsai Y.-M."/>
            <person name="Lin S.-S."/>
            <person name="Kuo C.-H."/>
            <person name="Liu C.-T."/>
        </authorList>
    </citation>
    <scope>NUCLEOTIDE SEQUENCE [LARGE SCALE GENOMIC DNA]</scope>
    <source>
        <strain evidence="9 10">TPP412</strain>
    </source>
</reference>
<keyword evidence="2 6" id="KW-0698">rRNA processing</keyword>
<comment type="similarity">
    <text evidence="6">Belongs to the methyltransferase superfamily. RsmI family.</text>
</comment>
<evidence type="ECO:0000259" key="8">
    <source>
        <dbReference type="Pfam" id="PF23016"/>
    </source>
</evidence>
<evidence type="ECO:0000313" key="10">
    <source>
        <dbReference type="Proteomes" id="UP000323671"/>
    </source>
</evidence>
<dbReference type="PIRSF" id="PIRSF005917">
    <property type="entry name" value="MTase_YraL"/>
    <property type="match status" value="1"/>
</dbReference>
<feature type="domain" description="Tetrapyrrole methylase" evidence="7">
    <location>
        <begin position="8"/>
        <end position="205"/>
    </location>
</feature>
<keyword evidence="5 6" id="KW-0949">S-adenosyl-L-methionine</keyword>
<dbReference type="FunFam" id="3.30.950.10:FF:000002">
    <property type="entry name" value="Ribosomal RNA small subunit methyltransferase I"/>
    <property type="match status" value="1"/>
</dbReference>
<gene>
    <name evidence="6 9" type="primary">rsmI</name>
    <name evidence="9" type="ORF">OTERR_25390</name>
</gene>
<keyword evidence="1 6" id="KW-0963">Cytoplasm</keyword>
<evidence type="ECO:0000256" key="4">
    <source>
        <dbReference type="ARBA" id="ARBA00022679"/>
    </source>
</evidence>
<dbReference type="NCBIfam" id="TIGR00096">
    <property type="entry name" value="16S rRNA (cytidine(1402)-2'-O)-methyltransferase"/>
    <property type="match status" value="1"/>
</dbReference>